<accession>A0A1F6H344</accession>
<dbReference type="Proteomes" id="UP000177583">
    <property type="component" value="Unassembled WGS sequence"/>
</dbReference>
<gene>
    <name evidence="6" type="ORF">A2557_07475</name>
</gene>
<evidence type="ECO:0000259" key="4">
    <source>
        <dbReference type="PROSITE" id="PS50110"/>
    </source>
</evidence>
<feature type="domain" description="Response regulatory" evidence="4">
    <location>
        <begin position="4"/>
        <end position="117"/>
    </location>
</feature>
<evidence type="ECO:0000256" key="3">
    <source>
        <dbReference type="PROSITE-ProRule" id="PRU00169"/>
    </source>
</evidence>
<dbReference type="Pfam" id="PF01627">
    <property type="entry name" value="Hpt"/>
    <property type="match status" value="1"/>
</dbReference>
<dbReference type="InterPro" id="IPR011006">
    <property type="entry name" value="CheY-like_superfamily"/>
</dbReference>
<dbReference type="GO" id="GO:0004672">
    <property type="term" value="F:protein kinase activity"/>
    <property type="evidence" value="ECO:0007669"/>
    <property type="project" value="UniProtKB-ARBA"/>
</dbReference>
<protein>
    <recommendedName>
        <fullName evidence="8">HPt domain-containing protein</fullName>
    </recommendedName>
</protein>
<dbReference type="SUPFAM" id="SSF52172">
    <property type="entry name" value="CheY-like"/>
    <property type="match status" value="1"/>
</dbReference>
<feature type="domain" description="HPt" evidence="5">
    <location>
        <begin position="150"/>
        <end position="249"/>
    </location>
</feature>
<dbReference type="EMBL" id="MFNF01000001">
    <property type="protein sequence ID" value="OGH04817.1"/>
    <property type="molecule type" value="Genomic_DNA"/>
</dbReference>
<comment type="caution">
    <text evidence="6">The sequence shown here is derived from an EMBL/GenBank/DDBJ whole genome shotgun (WGS) entry which is preliminary data.</text>
</comment>
<dbReference type="GO" id="GO:0000160">
    <property type="term" value="P:phosphorelay signal transduction system"/>
    <property type="evidence" value="ECO:0007669"/>
    <property type="project" value="UniProtKB-KW"/>
</dbReference>
<reference evidence="6 7" key="1">
    <citation type="journal article" date="2016" name="Nat. Commun.">
        <title>Thousands of microbial genomes shed light on interconnected biogeochemical processes in an aquifer system.</title>
        <authorList>
            <person name="Anantharaman K."/>
            <person name="Brown C.T."/>
            <person name="Hug L.A."/>
            <person name="Sharon I."/>
            <person name="Castelle C.J."/>
            <person name="Probst A.J."/>
            <person name="Thomas B.C."/>
            <person name="Singh A."/>
            <person name="Wilkins M.J."/>
            <person name="Karaoz U."/>
            <person name="Brodie E.L."/>
            <person name="Williams K.H."/>
            <person name="Hubbard S.S."/>
            <person name="Banfield J.F."/>
        </authorList>
    </citation>
    <scope>NUCLEOTIDE SEQUENCE [LARGE SCALE GENOMIC DNA]</scope>
</reference>
<dbReference type="SUPFAM" id="SSF47226">
    <property type="entry name" value="Histidine-containing phosphotransfer domain, HPT domain"/>
    <property type="match status" value="1"/>
</dbReference>
<name>A0A1F6H344_9PROT</name>
<evidence type="ECO:0000259" key="5">
    <source>
        <dbReference type="PROSITE" id="PS50894"/>
    </source>
</evidence>
<keyword evidence="2" id="KW-0597">Phosphoprotein</keyword>
<dbReference type="InterPro" id="IPR001789">
    <property type="entry name" value="Sig_transdc_resp-reg_receiver"/>
</dbReference>
<evidence type="ECO:0000313" key="6">
    <source>
        <dbReference type="EMBL" id="OGH04817.1"/>
    </source>
</evidence>
<evidence type="ECO:0000256" key="2">
    <source>
        <dbReference type="PROSITE-ProRule" id="PRU00110"/>
    </source>
</evidence>
<dbReference type="InterPro" id="IPR008207">
    <property type="entry name" value="Sig_transdc_His_kin_Hpt_dom"/>
</dbReference>
<feature type="modified residue" description="Phosphohistidine" evidence="2">
    <location>
        <position position="189"/>
    </location>
</feature>
<proteinExistence type="predicted"/>
<dbReference type="PROSITE" id="PS50110">
    <property type="entry name" value="RESPONSE_REGULATORY"/>
    <property type="match status" value="1"/>
</dbReference>
<organism evidence="6 7">
    <name type="scientific">Candidatus Lambdaproteobacteria bacterium RIFOXYD2_FULL_56_26</name>
    <dbReference type="NCBI Taxonomy" id="1817773"/>
    <lineage>
        <taxon>Bacteria</taxon>
        <taxon>Pseudomonadati</taxon>
        <taxon>Pseudomonadota</taxon>
        <taxon>Candidatus Lambdaproteobacteria</taxon>
    </lineage>
</organism>
<dbReference type="Gene3D" id="3.40.50.2300">
    <property type="match status" value="1"/>
</dbReference>
<sequence length="249" mass="28211">MGLKILVGEDSHIDKLVLERFLRFSGYQACWAEDRPGVNRCLTEGHFDLILLSLQLPGIEPGFVQQPDLKFQIAQNALWVATGQQKNLVGLETGGWFEYLSKPLDIELFQNCLRRASLLIEEQKAPKRLFNEHPTTELDLVLLESRRQIDPDLVTHLIEIFFLDAPPMLESLKSSALSQNFPALVALTHKFKGMTGNVGAKRMSEIIGQIERQAQNHQKTALSSWIALLEESYQTTLDEFRKLIGELKG</sequence>
<evidence type="ECO:0000313" key="7">
    <source>
        <dbReference type="Proteomes" id="UP000177583"/>
    </source>
</evidence>
<evidence type="ECO:0008006" key="8">
    <source>
        <dbReference type="Google" id="ProtNLM"/>
    </source>
</evidence>
<keyword evidence="1" id="KW-0902">Two-component regulatory system</keyword>
<comment type="caution">
    <text evidence="3">Lacks conserved residue(s) required for the propagation of feature annotation.</text>
</comment>
<dbReference type="InterPro" id="IPR036641">
    <property type="entry name" value="HPT_dom_sf"/>
</dbReference>
<dbReference type="Gene3D" id="1.20.120.160">
    <property type="entry name" value="HPT domain"/>
    <property type="match status" value="1"/>
</dbReference>
<dbReference type="AlphaFoldDB" id="A0A1F6H344"/>
<evidence type="ECO:0000256" key="1">
    <source>
        <dbReference type="ARBA" id="ARBA00023012"/>
    </source>
</evidence>
<dbReference type="PROSITE" id="PS50894">
    <property type="entry name" value="HPT"/>
    <property type="match status" value="1"/>
</dbReference>